<evidence type="ECO:0008006" key="3">
    <source>
        <dbReference type="Google" id="ProtNLM"/>
    </source>
</evidence>
<evidence type="ECO:0000313" key="2">
    <source>
        <dbReference type="Proteomes" id="UP000644167"/>
    </source>
</evidence>
<gene>
    <name evidence="1" type="ORF">JSY38_15145</name>
</gene>
<dbReference type="RefSeq" id="WP_205113930.1">
    <property type="nucleotide sequence ID" value="NZ_CP070273.1"/>
</dbReference>
<dbReference type="Proteomes" id="UP000644167">
    <property type="component" value="Chromosome"/>
</dbReference>
<organism evidence="1 2">
    <name type="scientific">Marinomonas foliarum</name>
    <dbReference type="NCBI Taxonomy" id="491950"/>
    <lineage>
        <taxon>Bacteria</taxon>
        <taxon>Pseudomonadati</taxon>
        <taxon>Pseudomonadota</taxon>
        <taxon>Gammaproteobacteria</taxon>
        <taxon>Oceanospirillales</taxon>
        <taxon>Oceanospirillaceae</taxon>
        <taxon>Marinomonas</taxon>
    </lineage>
</organism>
<dbReference type="EMBL" id="CP070273">
    <property type="protein sequence ID" value="QRV23372.1"/>
    <property type="molecule type" value="Genomic_DNA"/>
</dbReference>
<keyword evidence="2" id="KW-1185">Reference proteome</keyword>
<sequence>MPDTSVLNRLFNDRAKIPIDDYYGKKKVVLKEPQVEDSMIEIRGIPDDAIVIDLDRAFSNEKLFAGSQGECKRADYIIFSEQRKKVLFIEMKKTGAKLNDIVKQLKGSLCAFEYCQSIAREFFNENNFLSAYECRFITINHTGMSNRTTTIEKIAGTNNRPDAPLKLSWTQTIQFNQIAK</sequence>
<name>A0ABX7IQZ3_9GAMM</name>
<proteinExistence type="predicted"/>
<protein>
    <recommendedName>
        <fullName evidence="3">Type I restriction enzyme R protein N-terminal domain-containing protein</fullName>
    </recommendedName>
</protein>
<reference evidence="1 2" key="1">
    <citation type="submission" date="2021-02" db="EMBL/GenBank/DDBJ databases">
        <title>The genome of Marinomonas foliarum JZW.</title>
        <authorList>
            <person name="Sun M."/>
        </authorList>
    </citation>
    <scope>NUCLEOTIDE SEQUENCE [LARGE SCALE GENOMIC DNA]</scope>
    <source>
        <strain evidence="1 2">JZW</strain>
    </source>
</reference>
<evidence type="ECO:0000313" key="1">
    <source>
        <dbReference type="EMBL" id="QRV23372.1"/>
    </source>
</evidence>
<accession>A0ABX7IQZ3</accession>